<dbReference type="CDD" id="cd18787">
    <property type="entry name" value="SF2_C_DEAD"/>
    <property type="match status" value="1"/>
</dbReference>
<accession>M1JJ10</accession>
<feature type="domain" description="Helicase ATP-binding" evidence="8">
    <location>
        <begin position="87"/>
        <end position="233"/>
    </location>
</feature>
<dbReference type="VEuPathDB" id="MicrosporidiaDB:ECU05_1270"/>
<comment type="catalytic activity">
    <reaction evidence="7">
        <text>ATP + H2O = ADP + phosphate + H(+)</text>
        <dbReference type="Rhea" id="RHEA:13065"/>
        <dbReference type="ChEBI" id="CHEBI:15377"/>
        <dbReference type="ChEBI" id="CHEBI:15378"/>
        <dbReference type="ChEBI" id="CHEBI:30616"/>
        <dbReference type="ChEBI" id="CHEBI:43474"/>
        <dbReference type="ChEBI" id="CHEBI:456216"/>
        <dbReference type="EC" id="3.6.4.13"/>
    </reaction>
</comment>
<keyword evidence="5 7" id="KW-0694">RNA-binding</keyword>
<evidence type="ECO:0000256" key="6">
    <source>
        <dbReference type="RuleBase" id="RU000492"/>
    </source>
</evidence>
<dbReference type="VEuPathDB" id="MicrosporidiaDB:AEWR_051270"/>
<dbReference type="VEuPathDB" id="MicrosporidiaDB:AEWD_051270"/>
<dbReference type="EC" id="3.6.4.13" evidence="7"/>
<dbReference type="VEuPathDB" id="MicrosporidiaDB:M970_051270"/>
<dbReference type="AlphaFoldDB" id="M1JJ10"/>
<dbReference type="InterPro" id="IPR000629">
    <property type="entry name" value="RNA-helicase_DEAD-box_CS"/>
</dbReference>
<evidence type="ECO:0000256" key="4">
    <source>
        <dbReference type="ARBA" id="ARBA00022840"/>
    </source>
</evidence>
<evidence type="ECO:0000313" key="10">
    <source>
        <dbReference type="EMBL" id="AGE95384.1"/>
    </source>
</evidence>
<keyword evidence="1 6" id="KW-0547">Nucleotide-binding</keyword>
<dbReference type="PROSITE" id="PS51194">
    <property type="entry name" value="HELICASE_CTER"/>
    <property type="match status" value="1"/>
</dbReference>
<dbReference type="SMART" id="SM00490">
    <property type="entry name" value="HELICc"/>
    <property type="match status" value="1"/>
</dbReference>
<sequence>MIKLIQEYLSFVSSPMRNPVVLRSLKNKILEKTKSRKQMACTVDTPRPWRSPRIVSNGSKEPLTEWPSSFNKGLLPPHPTDVQRFVIPYILAGEGVDVISETGSGKTLSYVLPHIHLLESGDKRLLVIVPTRELVSQVGQVFRKFSEGLLRIVEITGEVSIESQRLQVSRPFDVAISTPGRLRELLELKSIGGFEYVVVDEADRLMQHDIRSDVTFILERMKPEVASFFSATPFEWSGGTRILVGNVSVGRDVEEFFLYVEKKEKMQVLGEILVSCEGWLAKNMGVDRNGLEVKKIIVFCNSIRTCENLHKRFRQLLVLHSRRTMQERKAVIEALEGERAVLIATDLGGRGIDIKDVDLVVNYDLPRAVDGYVHRCGRTGRQRKGMALSMICREDREILPKLKRLVEKRGGTVPGFMDVKEDVILD</sequence>
<name>M1JJ10_ENCCN</name>
<comment type="function">
    <text evidence="7">RNA helicase.</text>
</comment>
<dbReference type="InterPro" id="IPR001650">
    <property type="entry name" value="Helicase_C-like"/>
</dbReference>
<evidence type="ECO:0000256" key="3">
    <source>
        <dbReference type="ARBA" id="ARBA00022806"/>
    </source>
</evidence>
<dbReference type="PROSITE" id="PS00039">
    <property type="entry name" value="DEAD_ATP_HELICASE"/>
    <property type="match status" value="1"/>
</dbReference>
<reference evidence="10" key="1">
    <citation type="journal article" date="2013" name="Eukaryot. Cell">
        <title>Extremely Reduced Levels of Heterozygosity in the Vertebrate Pathogen Encephalitozoon cuniculi.</title>
        <authorList>
            <person name="Selman M."/>
            <person name="Sak B."/>
            <person name="Kvac M."/>
            <person name="Farinelli L."/>
            <person name="Weiss L.M."/>
            <person name="Corradi N."/>
        </authorList>
    </citation>
    <scope>NUCLEOTIDE SEQUENCE</scope>
</reference>
<keyword evidence="2 6" id="KW-0378">Hydrolase</keyword>
<dbReference type="GO" id="GO:0016787">
    <property type="term" value="F:hydrolase activity"/>
    <property type="evidence" value="ECO:0007669"/>
    <property type="project" value="UniProtKB-KW"/>
</dbReference>
<feature type="domain" description="Helicase C-terminal" evidence="9">
    <location>
        <begin position="285"/>
        <end position="424"/>
    </location>
</feature>
<dbReference type="GO" id="GO:0005524">
    <property type="term" value="F:ATP binding"/>
    <property type="evidence" value="ECO:0007669"/>
    <property type="project" value="UniProtKB-UniRule"/>
</dbReference>
<gene>
    <name evidence="10" type="ORF">ECU05_1270</name>
</gene>
<dbReference type="InterPro" id="IPR011545">
    <property type="entry name" value="DEAD/DEAH_box_helicase_dom"/>
</dbReference>
<evidence type="ECO:0000259" key="9">
    <source>
        <dbReference type="PROSITE" id="PS51194"/>
    </source>
</evidence>
<dbReference type="PANTHER" id="PTHR24031">
    <property type="entry name" value="RNA HELICASE"/>
    <property type="match status" value="1"/>
</dbReference>
<dbReference type="SUPFAM" id="SSF52540">
    <property type="entry name" value="P-loop containing nucleoside triphosphate hydrolases"/>
    <property type="match status" value="1"/>
</dbReference>
<proteinExistence type="inferred from homology"/>
<dbReference type="Pfam" id="PF00270">
    <property type="entry name" value="DEAD"/>
    <property type="match status" value="1"/>
</dbReference>
<evidence type="ECO:0000259" key="8">
    <source>
        <dbReference type="PROSITE" id="PS51192"/>
    </source>
</evidence>
<comment type="similarity">
    <text evidence="6">Belongs to the DEAD box helicase family.</text>
</comment>
<dbReference type="CDD" id="cd00268">
    <property type="entry name" value="DEADc"/>
    <property type="match status" value="1"/>
</dbReference>
<keyword evidence="4 6" id="KW-0067">ATP-binding</keyword>
<dbReference type="Pfam" id="PF00271">
    <property type="entry name" value="Helicase_C"/>
    <property type="match status" value="1"/>
</dbReference>
<comment type="domain">
    <text evidence="7">The Q motif is unique to and characteristic of the DEAD box family of RNA helicases and controls ATP binding and hydrolysis.</text>
</comment>
<organism evidence="10">
    <name type="scientific">Encephalitozoon cuniculi</name>
    <name type="common">Microsporidian parasite</name>
    <dbReference type="NCBI Taxonomy" id="6035"/>
    <lineage>
        <taxon>Eukaryota</taxon>
        <taxon>Fungi</taxon>
        <taxon>Fungi incertae sedis</taxon>
        <taxon>Microsporidia</taxon>
        <taxon>Unikaryonidae</taxon>
        <taxon>Encephalitozoon</taxon>
    </lineage>
</organism>
<dbReference type="GO" id="GO:0003724">
    <property type="term" value="F:RNA helicase activity"/>
    <property type="evidence" value="ECO:0007669"/>
    <property type="project" value="UniProtKB-EC"/>
</dbReference>
<keyword evidence="3 6" id="KW-0347">Helicase</keyword>
<dbReference type="EMBL" id="KC513607">
    <property type="protein sequence ID" value="AGE95384.1"/>
    <property type="molecule type" value="Genomic_DNA"/>
</dbReference>
<evidence type="ECO:0000256" key="7">
    <source>
        <dbReference type="RuleBase" id="RU365068"/>
    </source>
</evidence>
<dbReference type="GO" id="GO:0003723">
    <property type="term" value="F:RNA binding"/>
    <property type="evidence" value="ECO:0007669"/>
    <property type="project" value="UniProtKB-UniRule"/>
</dbReference>
<dbReference type="PROSITE" id="PS51192">
    <property type="entry name" value="HELICASE_ATP_BIND_1"/>
    <property type="match status" value="1"/>
</dbReference>
<evidence type="ECO:0000256" key="1">
    <source>
        <dbReference type="ARBA" id="ARBA00022741"/>
    </source>
</evidence>
<dbReference type="SMART" id="SM00487">
    <property type="entry name" value="DEXDc"/>
    <property type="match status" value="1"/>
</dbReference>
<dbReference type="Gene3D" id="3.40.50.300">
    <property type="entry name" value="P-loop containing nucleotide triphosphate hydrolases"/>
    <property type="match status" value="2"/>
</dbReference>
<evidence type="ECO:0000256" key="5">
    <source>
        <dbReference type="ARBA" id="ARBA00022884"/>
    </source>
</evidence>
<dbReference type="InterPro" id="IPR014001">
    <property type="entry name" value="Helicase_ATP-bd"/>
</dbReference>
<dbReference type="InterPro" id="IPR044742">
    <property type="entry name" value="DEAD/DEAH_RhlB"/>
</dbReference>
<evidence type="ECO:0000256" key="2">
    <source>
        <dbReference type="ARBA" id="ARBA00022801"/>
    </source>
</evidence>
<protein>
    <recommendedName>
        <fullName evidence="7">ATP-dependent RNA helicase</fullName>
        <ecNumber evidence="7">3.6.4.13</ecNumber>
    </recommendedName>
</protein>
<dbReference type="InterPro" id="IPR027417">
    <property type="entry name" value="P-loop_NTPase"/>
</dbReference>
<dbReference type="VEuPathDB" id="MicrosporidiaDB:AEWQ_051270"/>